<gene>
    <name evidence="2" type="ORF">EYF80_054574</name>
</gene>
<feature type="region of interest" description="Disordered" evidence="1">
    <location>
        <begin position="100"/>
        <end position="119"/>
    </location>
</feature>
<dbReference type="EMBL" id="SRLO01001801">
    <property type="protein sequence ID" value="TNN35264.1"/>
    <property type="molecule type" value="Genomic_DNA"/>
</dbReference>
<keyword evidence="3" id="KW-1185">Reference proteome</keyword>
<sequence>MFSQRRLEEADKSPRRPKRRRSHTGELPGYRPLSRHGEGEERAAGVARAAASPTDTQPEELEILPLHSDFEAPVAAAGGSLCRKKRKGRFLGKIGDCVREGGKEEGRHGGRWETRRRSG</sequence>
<feature type="compositionally biased region" description="Basic and acidic residues" evidence="1">
    <location>
        <begin position="1"/>
        <end position="14"/>
    </location>
</feature>
<feature type="region of interest" description="Disordered" evidence="1">
    <location>
        <begin position="1"/>
        <end position="61"/>
    </location>
</feature>
<dbReference type="AlphaFoldDB" id="A0A4Z2F3K1"/>
<evidence type="ECO:0000313" key="3">
    <source>
        <dbReference type="Proteomes" id="UP000314294"/>
    </source>
</evidence>
<reference evidence="2 3" key="1">
    <citation type="submission" date="2019-03" db="EMBL/GenBank/DDBJ databases">
        <title>First draft genome of Liparis tanakae, snailfish: a comprehensive survey of snailfish specific genes.</title>
        <authorList>
            <person name="Kim W."/>
            <person name="Song I."/>
            <person name="Jeong J.-H."/>
            <person name="Kim D."/>
            <person name="Kim S."/>
            <person name="Ryu S."/>
            <person name="Song J.Y."/>
            <person name="Lee S.K."/>
        </authorList>
    </citation>
    <scope>NUCLEOTIDE SEQUENCE [LARGE SCALE GENOMIC DNA]</scope>
    <source>
        <tissue evidence="2">Muscle</tissue>
    </source>
</reference>
<organism evidence="2 3">
    <name type="scientific">Liparis tanakae</name>
    <name type="common">Tanaka's snailfish</name>
    <dbReference type="NCBI Taxonomy" id="230148"/>
    <lineage>
        <taxon>Eukaryota</taxon>
        <taxon>Metazoa</taxon>
        <taxon>Chordata</taxon>
        <taxon>Craniata</taxon>
        <taxon>Vertebrata</taxon>
        <taxon>Euteleostomi</taxon>
        <taxon>Actinopterygii</taxon>
        <taxon>Neopterygii</taxon>
        <taxon>Teleostei</taxon>
        <taxon>Neoteleostei</taxon>
        <taxon>Acanthomorphata</taxon>
        <taxon>Eupercaria</taxon>
        <taxon>Perciformes</taxon>
        <taxon>Cottioidei</taxon>
        <taxon>Cottales</taxon>
        <taxon>Liparidae</taxon>
        <taxon>Liparis</taxon>
    </lineage>
</organism>
<evidence type="ECO:0000313" key="2">
    <source>
        <dbReference type="EMBL" id="TNN35264.1"/>
    </source>
</evidence>
<proteinExistence type="predicted"/>
<comment type="caution">
    <text evidence="2">The sequence shown here is derived from an EMBL/GenBank/DDBJ whole genome shotgun (WGS) entry which is preliminary data.</text>
</comment>
<protein>
    <submittedName>
        <fullName evidence="2">Uncharacterized protein</fullName>
    </submittedName>
</protein>
<accession>A0A4Z2F3K1</accession>
<evidence type="ECO:0000256" key="1">
    <source>
        <dbReference type="SAM" id="MobiDB-lite"/>
    </source>
</evidence>
<name>A0A4Z2F3K1_9TELE</name>
<dbReference type="Proteomes" id="UP000314294">
    <property type="component" value="Unassembled WGS sequence"/>
</dbReference>